<feature type="region of interest" description="Disordered" evidence="1">
    <location>
        <begin position="62"/>
        <end position="99"/>
    </location>
</feature>
<feature type="compositionally biased region" description="Basic residues" evidence="1">
    <location>
        <begin position="72"/>
        <end position="90"/>
    </location>
</feature>
<comment type="caution">
    <text evidence="3">The sequence shown here is derived from an EMBL/GenBank/DDBJ whole genome shotgun (WGS) entry which is preliminary data.</text>
</comment>
<keyword evidence="2" id="KW-0732">Signal</keyword>
<feature type="signal peptide" evidence="2">
    <location>
        <begin position="1"/>
        <end position="17"/>
    </location>
</feature>
<evidence type="ECO:0000313" key="4">
    <source>
        <dbReference type="Proteomes" id="UP000288168"/>
    </source>
</evidence>
<evidence type="ECO:0000256" key="2">
    <source>
        <dbReference type="SAM" id="SignalP"/>
    </source>
</evidence>
<dbReference type="OrthoDB" id="5065347at2759"/>
<organism evidence="3 4">
    <name type="scientific">Fusarium duplospermum</name>
    <dbReference type="NCBI Taxonomy" id="1325734"/>
    <lineage>
        <taxon>Eukaryota</taxon>
        <taxon>Fungi</taxon>
        <taxon>Dikarya</taxon>
        <taxon>Ascomycota</taxon>
        <taxon>Pezizomycotina</taxon>
        <taxon>Sordariomycetes</taxon>
        <taxon>Hypocreomycetidae</taxon>
        <taxon>Hypocreales</taxon>
        <taxon>Nectriaceae</taxon>
        <taxon>Fusarium</taxon>
        <taxon>Fusarium solani species complex</taxon>
    </lineage>
</organism>
<gene>
    <name evidence="3" type="ORF">CEP54_009170</name>
</gene>
<dbReference type="Proteomes" id="UP000288168">
    <property type="component" value="Unassembled WGS sequence"/>
</dbReference>
<proteinExistence type="predicted"/>
<evidence type="ECO:0000313" key="3">
    <source>
        <dbReference type="EMBL" id="RSL55809.1"/>
    </source>
</evidence>
<evidence type="ECO:0000256" key="1">
    <source>
        <dbReference type="SAM" id="MobiDB-lite"/>
    </source>
</evidence>
<reference evidence="3 4" key="1">
    <citation type="submission" date="2017-06" db="EMBL/GenBank/DDBJ databases">
        <title>Comparative genomic analysis of Ambrosia Fusariam Clade fungi.</title>
        <authorList>
            <person name="Stajich J.E."/>
            <person name="Carrillo J."/>
            <person name="Kijimoto T."/>
            <person name="Eskalen A."/>
            <person name="O'Donnell K."/>
            <person name="Kasson M."/>
        </authorList>
    </citation>
    <scope>NUCLEOTIDE SEQUENCE [LARGE SCALE GENOMIC DNA]</scope>
    <source>
        <strain evidence="3 4">NRRL62584</strain>
    </source>
</reference>
<feature type="chain" id="PRO_5019011296" evidence="2">
    <location>
        <begin position="18"/>
        <end position="219"/>
    </location>
</feature>
<protein>
    <submittedName>
        <fullName evidence="3">Uncharacterized protein</fullName>
    </submittedName>
</protein>
<dbReference type="AlphaFoldDB" id="A0A428PRU0"/>
<accession>A0A428PRU0</accession>
<sequence length="219" mass="23031">MLFINAILLALHATISASAPAPRGLRLDVEPHNLRGKDTTVTHPEQLGSSIILESIGAYTGPRKADREAKKGKGKAKKGKGKATARQHVRRNNDAQDGSGKIGLLKSAAQAVGINPKSISVYLNNLRNDFPYEVQDSLPTCLSQTVREGLSAIETSLSSIPKCVSDSDDEIEIDTDGVEVDADGLPACLDKAGQDALSSIQTALADFGDCATATPLAKV</sequence>
<name>A0A428PRU0_9HYPO</name>
<keyword evidence="4" id="KW-1185">Reference proteome</keyword>
<dbReference type="EMBL" id="NKCI01000098">
    <property type="protein sequence ID" value="RSL55809.1"/>
    <property type="molecule type" value="Genomic_DNA"/>
</dbReference>